<comment type="caution">
    <text evidence="2">The sequence shown here is derived from an EMBL/GenBank/DDBJ whole genome shotgun (WGS) entry which is preliminary data.</text>
</comment>
<sequence length="126" mass="13705">MKQPSLTRRGGTNGGVTPFVPSAIVTRSSLEIATHARPQKNPPSAHQGKSIFLTRIRKHYSPSPQFHTAPRASRPRGNDHRRTRKTPPRPAPAAEISSMDVGDDDGQTADARTNMNLRPVNIPGQA</sequence>
<dbReference type="EMBL" id="WIGO01000040">
    <property type="protein sequence ID" value="KAF6835427.1"/>
    <property type="molecule type" value="Genomic_DNA"/>
</dbReference>
<name>A0A8H6NJ12_9PEZI</name>
<gene>
    <name evidence="2" type="ORF">CPLU01_04298</name>
</gene>
<reference evidence="2" key="1">
    <citation type="journal article" date="2020" name="Phytopathology">
        <title>Genome Sequence Resources of Colletotrichum truncatum, C. plurivorum, C. musicola, and C. sojae: Four Species Pathogenic to Soybean (Glycine max).</title>
        <authorList>
            <person name="Rogerio F."/>
            <person name="Boufleur T.R."/>
            <person name="Ciampi-Guillardi M."/>
            <person name="Sukno S.A."/>
            <person name="Thon M.R."/>
            <person name="Massola Junior N.S."/>
            <person name="Baroncelli R."/>
        </authorList>
    </citation>
    <scope>NUCLEOTIDE SEQUENCE</scope>
    <source>
        <strain evidence="2">LFN00145</strain>
    </source>
</reference>
<protein>
    <submittedName>
        <fullName evidence="2">Uncharacterized protein</fullName>
    </submittedName>
</protein>
<accession>A0A8H6NJ12</accession>
<dbReference type="Proteomes" id="UP000654918">
    <property type="component" value="Unassembled WGS sequence"/>
</dbReference>
<keyword evidence="3" id="KW-1185">Reference proteome</keyword>
<dbReference type="AlphaFoldDB" id="A0A8H6NJ12"/>
<evidence type="ECO:0000313" key="2">
    <source>
        <dbReference type="EMBL" id="KAF6835427.1"/>
    </source>
</evidence>
<evidence type="ECO:0000256" key="1">
    <source>
        <dbReference type="SAM" id="MobiDB-lite"/>
    </source>
</evidence>
<proteinExistence type="predicted"/>
<feature type="region of interest" description="Disordered" evidence="1">
    <location>
        <begin position="1"/>
        <end position="126"/>
    </location>
</feature>
<organism evidence="2 3">
    <name type="scientific">Colletotrichum plurivorum</name>
    <dbReference type="NCBI Taxonomy" id="2175906"/>
    <lineage>
        <taxon>Eukaryota</taxon>
        <taxon>Fungi</taxon>
        <taxon>Dikarya</taxon>
        <taxon>Ascomycota</taxon>
        <taxon>Pezizomycotina</taxon>
        <taxon>Sordariomycetes</taxon>
        <taxon>Hypocreomycetidae</taxon>
        <taxon>Glomerellales</taxon>
        <taxon>Glomerellaceae</taxon>
        <taxon>Colletotrichum</taxon>
        <taxon>Colletotrichum orchidearum species complex</taxon>
    </lineage>
</organism>
<evidence type="ECO:0000313" key="3">
    <source>
        <dbReference type="Proteomes" id="UP000654918"/>
    </source>
</evidence>